<evidence type="ECO:0000313" key="1">
    <source>
        <dbReference type="EMBL" id="RFO97023.1"/>
    </source>
</evidence>
<reference evidence="1 2" key="1">
    <citation type="submission" date="2018-05" db="EMBL/GenBank/DDBJ databases">
        <title>Rhodoferax soyangensis sp.nov., isolated from an oligotrophic freshwater lake.</title>
        <authorList>
            <person name="Park M."/>
        </authorList>
    </citation>
    <scope>NUCLEOTIDE SEQUENCE [LARGE SCALE GENOMIC DNA]</scope>
    <source>
        <strain evidence="1 2">IMCC26218</strain>
    </source>
</reference>
<proteinExistence type="predicted"/>
<evidence type="ECO:0000313" key="2">
    <source>
        <dbReference type="Proteomes" id="UP000260665"/>
    </source>
</evidence>
<dbReference type="AlphaFoldDB" id="A0A3E1RCM5"/>
<dbReference type="Proteomes" id="UP000260665">
    <property type="component" value="Unassembled WGS sequence"/>
</dbReference>
<keyword evidence="2" id="KW-1185">Reference proteome</keyword>
<dbReference type="EMBL" id="QFZK01000005">
    <property type="protein sequence ID" value="RFO97023.1"/>
    <property type="molecule type" value="Genomic_DNA"/>
</dbReference>
<organism evidence="1 2">
    <name type="scientific">Rhodoferax lacus</name>
    <dbReference type="NCBI Taxonomy" id="2184758"/>
    <lineage>
        <taxon>Bacteria</taxon>
        <taxon>Pseudomonadati</taxon>
        <taxon>Pseudomonadota</taxon>
        <taxon>Betaproteobacteria</taxon>
        <taxon>Burkholderiales</taxon>
        <taxon>Comamonadaceae</taxon>
        <taxon>Rhodoferax</taxon>
    </lineage>
</organism>
<sequence length="272" mass="28867">MSTTAQAQTAAALSGVVVVLLLDFAAQHRAWGWLRLAQGSAGFKGVPGLRFTKIMGSGHGGGFGLRPSATHQGLVFVLDDQTSAQAFCSSTELQAFVGRAREHWLGQLAVTSIRGQWDQQSWGVTPEERLSSAPAVPQSDANASAVPGLPVAVLTRGSIRPAKAMSFWRYAPPAQADLGQAAGCQLAMGLGEAPLVRQCTFSVWDDTASMVAYAHQGAHRQAIAAANRHDFFSESMFARMRVLRMSGVWCGRHYGDAIPTAPAAPVMEAAYV</sequence>
<evidence type="ECO:0008006" key="3">
    <source>
        <dbReference type="Google" id="ProtNLM"/>
    </source>
</evidence>
<gene>
    <name evidence="1" type="ORF">DIC66_11090</name>
</gene>
<protein>
    <recommendedName>
        <fullName evidence="3">Spheroidene monooxygenase</fullName>
    </recommendedName>
</protein>
<comment type="caution">
    <text evidence="1">The sequence shown here is derived from an EMBL/GenBank/DDBJ whole genome shotgun (WGS) entry which is preliminary data.</text>
</comment>
<accession>A0A3E1RCM5</accession>
<dbReference type="RefSeq" id="WP_117177090.1">
    <property type="nucleotide sequence ID" value="NZ_QFZK01000005.1"/>
</dbReference>
<dbReference type="OrthoDB" id="1122317at2"/>
<dbReference type="CDD" id="cd21650">
    <property type="entry name" value="CrtA-like"/>
    <property type="match status" value="1"/>
</dbReference>
<dbReference type="InterPro" id="IPR049574">
    <property type="entry name" value="CrtA-like"/>
</dbReference>
<name>A0A3E1RCM5_9BURK</name>